<sequence>MPNAARPARWSPDLASKPIPTGAAAMRTLLIILTLVLPPAVAAEDAGIVLIGGGDWELPIVREDTGAPGRVEDFLLDVRQVSNADFLDFVRAKPEWRRDRAPGIFRDARYLSHWPQADALGVGNAAPNRPVTHVSWYAARAYCREMGGRLPTMTEWEYASEKQRDTLSVAPEDYAHELFSWYANPGAGALRPVAEGPAPGLGIHDLHGLVLEWVEDFQLVLGRGDDIDLLTGSCGDTARFLPEFDEAHYATFLRFQSRSNYQPDTTTSTLGFRCAYDPE</sequence>
<feature type="domain" description="Sulfatase-modifying factor enzyme-like" evidence="1">
    <location>
        <begin position="61"/>
        <end position="275"/>
    </location>
</feature>
<dbReference type="InterPro" id="IPR005532">
    <property type="entry name" value="SUMF_dom"/>
</dbReference>
<comment type="caution">
    <text evidence="2">The sequence shown here is derived from an EMBL/GenBank/DDBJ whole genome shotgun (WGS) entry which is preliminary data.</text>
</comment>
<dbReference type="SUPFAM" id="SSF56436">
    <property type="entry name" value="C-type lectin-like"/>
    <property type="match status" value="1"/>
</dbReference>
<evidence type="ECO:0000313" key="2">
    <source>
        <dbReference type="EMBL" id="RFF32893.1"/>
    </source>
</evidence>
<keyword evidence="3" id="KW-1185">Reference proteome</keyword>
<reference evidence="2 3" key="1">
    <citation type="submission" date="2018-08" db="EMBL/GenBank/DDBJ databases">
        <title>Wenzhouxiangella salilacus sp. nov., a novel bacterium isolated from a saline lake in Xinjiang Province, China.</title>
        <authorList>
            <person name="Han S."/>
        </authorList>
    </citation>
    <scope>NUCLEOTIDE SEQUENCE [LARGE SCALE GENOMIC DNA]</scope>
    <source>
        <strain evidence="2 3">XDB06</strain>
    </source>
</reference>
<protein>
    <submittedName>
        <fullName evidence="2">Formylglycine-generating enzyme family protein</fullName>
    </submittedName>
</protein>
<dbReference type="AlphaFoldDB" id="A0A3E1KCX8"/>
<evidence type="ECO:0000259" key="1">
    <source>
        <dbReference type="Pfam" id="PF03781"/>
    </source>
</evidence>
<dbReference type="PANTHER" id="PTHR23150:SF26">
    <property type="entry name" value="GENERIC METHYLTRANSFERASE"/>
    <property type="match status" value="1"/>
</dbReference>
<dbReference type="InterPro" id="IPR016187">
    <property type="entry name" value="CTDL_fold"/>
</dbReference>
<dbReference type="InterPro" id="IPR042095">
    <property type="entry name" value="SUMF_sf"/>
</dbReference>
<dbReference type="Pfam" id="PF03781">
    <property type="entry name" value="FGE-sulfatase"/>
    <property type="match status" value="1"/>
</dbReference>
<proteinExistence type="predicted"/>
<dbReference type="Proteomes" id="UP000260351">
    <property type="component" value="Unassembled WGS sequence"/>
</dbReference>
<dbReference type="GO" id="GO:0120147">
    <property type="term" value="F:formylglycine-generating oxidase activity"/>
    <property type="evidence" value="ECO:0007669"/>
    <property type="project" value="TreeGrafter"/>
</dbReference>
<evidence type="ECO:0000313" key="3">
    <source>
        <dbReference type="Proteomes" id="UP000260351"/>
    </source>
</evidence>
<organism evidence="2 3">
    <name type="scientific">Wenzhouxiangella sediminis</name>
    <dbReference type="NCBI Taxonomy" id="1792836"/>
    <lineage>
        <taxon>Bacteria</taxon>
        <taxon>Pseudomonadati</taxon>
        <taxon>Pseudomonadota</taxon>
        <taxon>Gammaproteobacteria</taxon>
        <taxon>Chromatiales</taxon>
        <taxon>Wenzhouxiangellaceae</taxon>
        <taxon>Wenzhouxiangella</taxon>
    </lineage>
</organism>
<dbReference type="OrthoDB" id="9768004at2"/>
<dbReference type="InterPro" id="IPR051043">
    <property type="entry name" value="Sulfatase_Mod_Factor_Kinase"/>
</dbReference>
<dbReference type="EMBL" id="QUZK01000003">
    <property type="protein sequence ID" value="RFF32893.1"/>
    <property type="molecule type" value="Genomic_DNA"/>
</dbReference>
<name>A0A3E1KCX8_9GAMM</name>
<gene>
    <name evidence="2" type="ORF">DZC52_00750</name>
</gene>
<dbReference type="Gene3D" id="3.90.1580.10">
    <property type="entry name" value="paralog of FGE (formylglycine-generating enzyme)"/>
    <property type="match status" value="1"/>
</dbReference>
<dbReference type="PANTHER" id="PTHR23150">
    <property type="entry name" value="SULFATASE MODIFYING FACTOR 1, 2"/>
    <property type="match status" value="1"/>
</dbReference>
<accession>A0A3E1KCX8</accession>